<reference evidence="2 3" key="1">
    <citation type="submission" date="2022-10" db="EMBL/GenBank/DDBJ databases">
        <title>Luteolibacter flavescens strain MCCC 1K03193, whole genome shotgun sequencing project.</title>
        <authorList>
            <person name="Zhao G."/>
            <person name="Shen L."/>
        </authorList>
    </citation>
    <scope>NUCLEOTIDE SEQUENCE [LARGE SCALE GENOMIC DNA]</scope>
    <source>
        <strain evidence="2 3">MCCC 1K03193</strain>
    </source>
</reference>
<evidence type="ECO:0000313" key="3">
    <source>
        <dbReference type="Proteomes" id="UP001207930"/>
    </source>
</evidence>
<feature type="compositionally biased region" description="Basic and acidic residues" evidence="1">
    <location>
        <begin position="151"/>
        <end position="166"/>
    </location>
</feature>
<accession>A0ABT3FS47</accession>
<evidence type="ECO:0008006" key="4">
    <source>
        <dbReference type="Google" id="ProtNLM"/>
    </source>
</evidence>
<evidence type="ECO:0000313" key="2">
    <source>
        <dbReference type="EMBL" id="MCW1886024.1"/>
    </source>
</evidence>
<feature type="region of interest" description="Disordered" evidence="1">
    <location>
        <begin position="1"/>
        <end position="28"/>
    </location>
</feature>
<organism evidence="2 3">
    <name type="scientific">Luteolibacter flavescens</name>
    <dbReference type="NCBI Taxonomy" id="1859460"/>
    <lineage>
        <taxon>Bacteria</taxon>
        <taxon>Pseudomonadati</taxon>
        <taxon>Verrucomicrobiota</taxon>
        <taxon>Verrucomicrobiia</taxon>
        <taxon>Verrucomicrobiales</taxon>
        <taxon>Verrucomicrobiaceae</taxon>
        <taxon>Luteolibacter</taxon>
    </lineage>
</organism>
<dbReference type="EMBL" id="JAPDDS010000008">
    <property type="protein sequence ID" value="MCW1886024.1"/>
    <property type="molecule type" value="Genomic_DNA"/>
</dbReference>
<dbReference type="Proteomes" id="UP001207930">
    <property type="component" value="Unassembled WGS sequence"/>
</dbReference>
<sequence length="166" mass="17335">MKSQDKEIRDARNEDPITGEPGSHPVAVGVGTAAGAAAGGAVGAIAGPVGAAVGAVVGGIAGAVSGKAGGEAVNPTVEEAYWRENHPRQSYAAADSSYDDYDPAYRMGWEGPTRYGTNFEAANSAMRSDWEERKGSSKLDWQDAEPAVRAGWERVDKKRGEDRGVL</sequence>
<dbReference type="RefSeq" id="WP_264501980.1">
    <property type="nucleotide sequence ID" value="NZ_JAPDDS010000008.1"/>
</dbReference>
<name>A0ABT3FS47_9BACT</name>
<evidence type="ECO:0000256" key="1">
    <source>
        <dbReference type="SAM" id="MobiDB-lite"/>
    </source>
</evidence>
<gene>
    <name evidence="2" type="ORF">OKA04_14900</name>
</gene>
<protein>
    <recommendedName>
        <fullName evidence="4">Glycine zipper domain-containing protein</fullName>
    </recommendedName>
</protein>
<feature type="compositionally biased region" description="Basic and acidic residues" evidence="1">
    <location>
        <begin position="131"/>
        <end position="141"/>
    </location>
</feature>
<proteinExistence type="predicted"/>
<feature type="region of interest" description="Disordered" evidence="1">
    <location>
        <begin position="131"/>
        <end position="166"/>
    </location>
</feature>
<feature type="compositionally biased region" description="Basic and acidic residues" evidence="1">
    <location>
        <begin position="1"/>
        <end position="15"/>
    </location>
</feature>
<comment type="caution">
    <text evidence="2">The sequence shown here is derived from an EMBL/GenBank/DDBJ whole genome shotgun (WGS) entry which is preliminary data.</text>
</comment>
<keyword evidence="3" id="KW-1185">Reference proteome</keyword>